<dbReference type="EMBL" id="JAFJYH010000357">
    <property type="protein sequence ID" value="KAG4412746.1"/>
    <property type="molecule type" value="Genomic_DNA"/>
</dbReference>
<dbReference type="SUPFAM" id="SSF53254">
    <property type="entry name" value="Phosphoglycerate mutase-like"/>
    <property type="match status" value="1"/>
</dbReference>
<dbReference type="Proteomes" id="UP000664132">
    <property type="component" value="Unassembled WGS sequence"/>
</dbReference>
<gene>
    <name evidence="2" type="ORF">IFR04_014113</name>
</gene>
<dbReference type="OrthoDB" id="425925at2759"/>
<feature type="chain" id="PRO_5034933159" description="Phosphoglycerate mutase family protein" evidence="1">
    <location>
        <begin position="19"/>
        <end position="145"/>
    </location>
</feature>
<comment type="caution">
    <text evidence="2">The sequence shown here is derived from an EMBL/GenBank/DDBJ whole genome shotgun (WGS) entry which is preliminary data.</text>
</comment>
<name>A0A8H7T5Q2_9HELO</name>
<sequence>MLFHNSIVLLLVAALGSAQTVYLIRHGEKPADGGNGLTAQGIQRAQCLRTVFGTSSEYNIDYIIAEQPKSGGKRTRPLMTVQPLASGLGLTVDTSCDRDDADCVADLVDGYNGTGNILICWEHDNLSNIVEAMGDKNPPSYPDDA</sequence>
<organism evidence="2 3">
    <name type="scientific">Cadophora malorum</name>
    <dbReference type="NCBI Taxonomy" id="108018"/>
    <lineage>
        <taxon>Eukaryota</taxon>
        <taxon>Fungi</taxon>
        <taxon>Dikarya</taxon>
        <taxon>Ascomycota</taxon>
        <taxon>Pezizomycotina</taxon>
        <taxon>Leotiomycetes</taxon>
        <taxon>Helotiales</taxon>
        <taxon>Ploettnerulaceae</taxon>
        <taxon>Cadophora</taxon>
    </lineage>
</organism>
<dbReference type="AlphaFoldDB" id="A0A8H7T5Q2"/>
<dbReference type="CDD" id="cd07040">
    <property type="entry name" value="HP"/>
    <property type="match status" value="1"/>
</dbReference>
<evidence type="ECO:0000313" key="3">
    <source>
        <dbReference type="Proteomes" id="UP000664132"/>
    </source>
</evidence>
<keyword evidence="1" id="KW-0732">Signal</keyword>
<feature type="signal peptide" evidence="1">
    <location>
        <begin position="1"/>
        <end position="18"/>
    </location>
</feature>
<evidence type="ECO:0000256" key="1">
    <source>
        <dbReference type="SAM" id="SignalP"/>
    </source>
</evidence>
<protein>
    <recommendedName>
        <fullName evidence="4">Phosphoglycerate mutase family protein</fullName>
    </recommendedName>
</protein>
<evidence type="ECO:0008006" key="4">
    <source>
        <dbReference type="Google" id="ProtNLM"/>
    </source>
</evidence>
<dbReference type="InterPro" id="IPR029033">
    <property type="entry name" value="His_PPase_superfam"/>
</dbReference>
<evidence type="ECO:0000313" key="2">
    <source>
        <dbReference type="EMBL" id="KAG4412746.1"/>
    </source>
</evidence>
<dbReference type="Gene3D" id="3.40.50.1240">
    <property type="entry name" value="Phosphoglycerate mutase-like"/>
    <property type="match status" value="1"/>
</dbReference>
<accession>A0A8H7T5Q2</accession>
<keyword evidence="3" id="KW-1185">Reference proteome</keyword>
<reference evidence="2" key="1">
    <citation type="submission" date="2021-02" db="EMBL/GenBank/DDBJ databases">
        <title>Genome sequence Cadophora malorum strain M34.</title>
        <authorList>
            <person name="Stefanovic E."/>
            <person name="Vu D."/>
            <person name="Scully C."/>
            <person name="Dijksterhuis J."/>
            <person name="Roader J."/>
            <person name="Houbraken J."/>
        </authorList>
    </citation>
    <scope>NUCLEOTIDE SEQUENCE</scope>
    <source>
        <strain evidence="2">M34</strain>
    </source>
</reference>
<proteinExistence type="predicted"/>